<dbReference type="InterPro" id="IPR014782">
    <property type="entry name" value="Peptidase_M1_dom"/>
</dbReference>
<evidence type="ECO:0000259" key="15">
    <source>
        <dbReference type="Pfam" id="PF17432"/>
    </source>
</evidence>
<protein>
    <recommendedName>
        <fullName evidence="5 12">Aminopeptidase N</fullName>
        <ecNumber evidence="4 12">3.4.11.2</ecNumber>
    </recommendedName>
</protein>
<evidence type="ECO:0000256" key="11">
    <source>
        <dbReference type="ARBA" id="ARBA00023049"/>
    </source>
</evidence>
<evidence type="ECO:0000259" key="13">
    <source>
        <dbReference type="Pfam" id="PF01433"/>
    </source>
</evidence>
<name>A0ABX8SUA8_9BURK</name>
<dbReference type="InterPro" id="IPR027268">
    <property type="entry name" value="Peptidase_M4/M1_CTD_sf"/>
</dbReference>
<dbReference type="InterPro" id="IPR042097">
    <property type="entry name" value="Aminopeptidase_N-like_N_sf"/>
</dbReference>
<dbReference type="CDD" id="cd09600">
    <property type="entry name" value="M1_APN"/>
    <property type="match status" value="1"/>
</dbReference>
<gene>
    <name evidence="17" type="primary">pepN</name>
    <name evidence="17" type="ORF">FE795_11650</name>
</gene>
<dbReference type="Proteomes" id="UP000826050">
    <property type="component" value="Chromosome"/>
</dbReference>
<dbReference type="InterPro" id="IPR001930">
    <property type="entry name" value="Peptidase_M1"/>
</dbReference>
<keyword evidence="18" id="KW-1185">Reference proteome</keyword>
<dbReference type="Gene3D" id="2.60.40.1840">
    <property type="match status" value="1"/>
</dbReference>
<dbReference type="EMBL" id="CP049362">
    <property type="protein sequence ID" value="QXX79607.1"/>
    <property type="molecule type" value="Genomic_DNA"/>
</dbReference>
<dbReference type="NCBIfam" id="TIGR02414">
    <property type="entry name" value="pepN_proteo"/>
    <property type="match status" value="1"/>
</dbReference>
<dbReference type="InterPro" id="IPR037144">
    <property type="entry name" value="Peptidase_M1_pepN_C_sf"/>
</dbReference>
<sequence>MRTDTLPTISRHDYQPYPYQIDQVRLEFDLAAEQTLVRLAFRARSRDGQIQPLVLDGEDIELLEVSLDGNLVSPQDYLLNDQGLTLSPPAAEFDLVLVSRCRPQENTMLMGLYVSGNSLFTQCEAQGFRRITFFPDRPDVMSRYEVVLRGDATLYPYLLSNGNLLESTTLDDGRKQAVWEDPFPKPSYLFALVAGDFDVREREIKKANGQPALLQVYCDRGDGDKTEWAMQCLEHSVRWDEQRFGLALDLDRFMIVAARDFNMGAMENKGLNIFNSAYVLADAESTTDASFHAVEAVIGHEYFHNWTGNRVTCRDWFQLSLKEGLTVFRDQEFSADMLAQGLDGAQAASARAVKRIDDVSVLRAAQFPEDAGPMAHPIRPESYQEISNFYTATIYEKGAEVIRMQHTLLGEDNFQAGIREYFKRHDGQAVTCDEFVDCMDSVYRQVKPGQSLDQFRRWYQQAGTPRVQVSLTHDAAKQTATLTLRQSNAPAGIEDKAAVKPPLHIPFALGMLDQHGQPLSLHLDGQKGETLVLDFTEAEQSWTFTHIPEAPVLSLLRNFSAPVKVDYYRPDAELALLARHDTDPFARWEAAQLLATRLILSSASGRTPSAAQQATVVQTWHALVQDPALSPAYKARILSLPSERELLEQTQPMTPRAIVQARRQLQRELGLALTPYWQELYQFLSLEQAPYSPDALQAGQRSLRNLALNYLLVAGVSTGPQLARNQYDQATNMTDRLGALSALVNYGDPEDRQDGLDDFFQRWQDNPLVLDRWFSLQATAPSTQVAQVRALMLHPAFSMRNPNRARSLIFQFCMNNMQAIHTPEGYAFWAEQVIALDKLNPEISARLARVFDNWARFEPQARDPLKAALERIQAEPGLSGNVAEIVNKALTL</sequence>
<dbReference type="Gene3D" id="2.60.40.1730">
    <property type="entry name" value="tricorn interacting facor f3 domain"/>
    <property type="match status" value="1"/>
</dbReference>
<dbReference type="Gene3D" id="3.30.2010.30">
    <property type="match status" value="1"/>
</dbReference>
<dbReference type="Gene3D" id="1.10.390.10">
    <property type="entry name" value="Neutral Protease Domain 2"/>
    <property type="match status" value="1"/>
</dbReference>
<keyword evidence="10" id="KW-0862">Zinc</keyword>
<dbReference type="Pfam" id="PF01433">
    <property type="entry name" value="Peptidase_M1"/>
    <property type="match status" value="1"/>
</dbReference>
<dbReference type="InterPro" id="IPR038438">
    <property type="entry name" value="PepN_Ig-like_sf"/>
</dbReference>
<dbReference type="Pfam" id="PF11940">
    <property type="entry name" value="DUF3458"/>
    <property type="match status" value="1"/>
</dbReference>
<comment type="catalytic activity">
    <reaction evidence="1">
        <text>Release of an N-terminal amino acid, Xaa-|-Yaa- from a peptide, amide or arylamide. Xaa is preferably Ala, but may be most amino acids including Pro (slow action). When a terminal hydrophobic residue is followed by a prolyl residue, the two may be released as an intact Xaa-Pro dipeptide.</text>
        <dbReference type="EC" id="3.4.11.2"/>
    </reaction>
</comment>
<keyword evidence="11" id="KW-0482">Metalloprotease</keyword>
<dbReference type="EC" id="3.4.11.2" evidence="4 12"/>
<keyword evidence="9 17" id="KW-0378">Hydrolase</keyword>
<evidence type="ECO:0000256" key="12">
    <source>
        <dbReference type="NCBIfam" id="TIGR02414"/>
    </source>
</evidence>
<dbReference type="Pfam" id="PF17432">
    <property type="entry name" value="DUF3458_C"/>
    <property type="match status" value="1"/>
</dbReference>
<feature type="domain" description="Aminopeptidase N-like N-terminal" evidence="16">
    <location>
        <begin position="110"/>
        <end position="189"/>
    </location>
</feature>
<dbReference type="RefSeq" id="WP_003802858.1">
    <property type="nucleotide sequence ID" value="NZ_CP049362.1"/>
</dbReference>
<evidence type="ECO:0000256" key="8">
    <source>
        <dbReference type="ARBA" id="ARBA00022723"/>
    </source>
</evidence>
<evidence type="ECO:0000256" key="9">
    <source>
        <dbReference type="ARBA" id="ARBA00022801"/>
    </source>
</evidence>
<feature type="domain" description="Peptidase M1 alanyl aminopeptidase C-terminal" evidence="15">
    <location>
        <begin position="571"/>
        <end position="890"/>
    </location>
</feature>
<dbReference type="InterPro" id="IPR012779">
    <property type="entry name" value="Peptidase_M1_pepN"/>
</dbReference>
<evidence type="ECO:0000256" key="4">
    <source>
        <dbReference type="ARBA" id="ARBA00012564"/>
    </source>
</evidence>
<evidence type="ECO:0000256" key="5">
    <source>
        <dbReference type="ARBA" id="ARBA00015611"/>
    </source>
</evidence>
<evidence type="ECO:0000313" key="17">
    <source>
        <dbReference type="EMBL" id="QXX79607.1"/>
    </source>
</evidence>
<dbReference type="InterPro" id="IPR024601">
    <property type="entry name" value="Peptidase_M1_pepN_C"/>
</dbReference>
<evidence type="ECO:0000313" key="18">
    <source>
        <dbReference type="Proteomes" id="UP000826050"/>
    </source>
</evidence>
<evidence type="ECO:0000256" key="7">
    <source>
        <dbReference type="ARBA" id="ARBA00022670"/>
    </source>
</evidence>
<evidence type="ECO:0000259" key="14">
    <source>
        <dbReference type="Pfam" id="PF11940"/>
    </source>
</evidence>
<dbReference type="SUPFAM" id="SSF63737">
    <property type="entry name" value="Leukotriene A4 hydrolase N-terminal domain"/>
    <property type="match status" value="1"/>
</dbReference>
<evidence type="ECO:0000256" key="2">
    <source>
        <dbReference type="ARBA" id="ARBA00001947"/>
    </source>
</evidence>
<organism evidence="17 18">
    <name type="scientific">Alcaligenes ammonioxydans</name>
    <dbReference type="NCBI Taxonomy" id="2582914"/>
    <lineage>
        <taxon>Bacteria</taxon>
        <taxon>Pseudomonadati</taxon>
        <taxon>Pseudomonadota</taxon>
        <taxon>Betaproteobacteria</taxon>
        <taxon>Burkholderiales</taxon>
        <taxon>Alcaligenaceae</taxon>
        <taxon>Alcaligenes</taxon>
    </lineage>
</organism>
<evidence type="ECO:0000256" key="1">
    <source>
        <dbReference type="ARBA" id="ARBA00000098"/>
    </source>
</evidence>
<keyword evidence="6 17" id="KW-0031">Aminopeptidase</keyword>
<dbReference type="PANTHER" id="PTHR46322">
    <property type="entry name" value="PUROMYCIN-SENSITIVE AMINOPEPTIDASE"/>
    <property type="match status" value="1"/>
</dbReference>
<dbReference type="InterPro" id="IPR045357">
    <property type="entry name" value="Aminopeptidase_N-like_N"/>
</dbReference>
<dbReference type="PRINTS" id="PR00756">
    <property type="entry name" value="ALADIPTASE"/>
</dbReference>
<dbReference type="PANTHER" id="PTHR46322:SF1">
    <property type="entry name" value="PUROMYCIN-SENSITIVE AMINOPEPTIDASE"/>
    <property type="match status" value="1"/>
</dbReference>
<feature type="domain" description="Peptidase M1 membrane alanine aminopeptidase" evidence="13">
    <location>
        <begin position="228"/>
        <end position="455"/>
    </location>
</feature>
<feature type="domain" description="Peptidase M1 alanyl aminopeptidase Ig-like fold" evidence="14">
    <location>
        <begin position="463"/>
        <end position="567"/>
    </location>
</feature>
<proteinExistence type="inferred from homology"/>
<comment type="cofactor">
    <cofactor evidence="2">
        <name>Zn(2+)</name>
        <dbReference type="ChEBI" id="CHEBI:29105"/>
    </cofactor>
</comment>
<reference evidence="17 18" key="1">
    <citation type="submission" date="2020-02" db="EMBL/GenBank/DDBJ databases">
        <title>Partial ammonium oxidation to N2 by heterotrophic bacteria.</title>
        <authorList>
            <person name="Wu M."/>
        </authorList>
    </citation>
    <scope>NUCLEOTIDE SEQUENCE [LARGE SCALE GENOMIC DNA]</scope>
    <source>
        <strain evidence="17 18">HO-1</strain>
    </source>
</reference>
<dbReference type="Gene3D" id="1.25.50.10">
    <property type="entry name" value="Peptidase M1, alanyl aminopeptidase, C-terminal domain"/>
    <property type="match status" value="1"/>
</dbReference>
<evidence type="ECO:0000256" key="10">
    <source>
        <dbReference type="ARBA" id="ARBA00022833"/>
    </source>
</evidence>
<evidence type="ECO:0000259" key="16">
    <source>
        <dbReference type="Pfam" id="PF17900"/>
    </source>
</evidence>
<dbReference type="GO" id="GO:0004177">
    <property type="term" value="F:aminopeptidase activity"/>
    <property type="evidence" value="ECO:0007669"/>
    <property type="project" value="UniProtKB-KW"/>
</dbReference>
<evidence type="ECO:0000256" key="6">
    <source>
        <dbReference type="ARBA" id="ARBA00022438"/>
    </source>
</evidence>
<keyword evidence="7" id="KW-0645">Protease</keyword>
<accession>A0ABX8SUA8</accession>
<dbReference type="Pfam" id="PF17900">
    <property type="entry name" value="Peptidase_M1_N"/>
    <property type="match status" value="1"/>
</dbReference>
<dbReference type="InterPro" id="IPR035414">
    <property type="entry name" value="Peptidase_M1_pepN_Ig-like"/>
</dbReference>
<evidence type="ECO:0000256" key="3">
    <source>
        <dbReference type="ARBA" id="ARBA00010136"/>
    </source>
</evidence>
<comment type="similarity">
    <text evidence="3">Belongs to the peptidase M1 family.</text>
</comment>
<keyword evidence="8" id="KW-0479">Metal-binding</keyword>
<dbReference type="SUPFAM" id="SSF55486">
    <property type="entry name" value="Metalloproteases ('zincins'), catalytic domain"/>
    <property type="match status" value="1"/>
</dbReference>